<evidence type="ECO:0000313" key="1">
    <source>
        <dbReference type="EMBL" id="SEN64102.1"/>
    </source>
</evidence>
<name>A0A1H8I761_9BACL</name>
<organism evidence="1 2">
    <name type="scientific">Lihuaxuella thermophila</name>
    <dbReference type="NCBI Taxonomy" id="1173111"/>
    <lineage>
        <taxon>Bacteria</taxon>
        <taxon>Bacillati</taxon>
        <taxon>Bacillota</taxon>
        <taxon>Bacilli</taxon>
        <taxon>Bacillales</taxon>
        <taxon>Thermoactinomycetaceae</taxon>
        <taxon>Lihuaxuella</taxon>
    </lineage>
</organism>
<dbReference type="RefSeq" id="WP_089971788.1">
    <property type="nucleotide sequence ID" value="NZ_FOCQ01000016.1"/>
</dbReference>
<sequence length="76" mass="8666">MAIDYICRYCNAFLGKLEGDGLTDQDLGFDQLTPEERKDIITSDANGNTRVRVVCESCQEMLDNNPDLSLYPYLFH</sequence>
<dbReference type="Proteomes" id="UP000199695">
    <property type="component" value="Unassembled WGS sequence"/>
</dbReference>
<dbReference type="OrthoDB" id="2084556at2"/>
<proteinExistence type="predicted"/>
<dbReference type="EMBL" id="FOCQ01000016">
    <property type="protein sequence ID" value="SEN64102.1"/>
    <property type="molecule type" value="Genomic_DNA"/>
</dbReference>
<evidence type="ECO:0000313" key="2">
    <source>
        <dbReference type="Proteomes" id="UP000199695"/>
    </source>
</evidence>
<dbReference type="InterPro" id="IPR020115">
    <property type="entry name" value="Fin"/>
</dbReference>
<protein>
    <submittedName>
        <fullName evidence="1">Uncharacterized protein</fullName>
    </submittedName>
</protein>
<accession>A0A1H8I761</accession>
<gene>
    <name evidence="1" type="ORF">SAMN05444955_11648</name>
</gene>
<dbReference type="GO" id="GO:0010468">
    <property type="term" value="P:regulation of gene expression"/>
    <property type="evidence" value="ECO:0007669"/>
    <property type="project" value="InterPro"/>
</dbReference>
<dbReference type="STRING" id="1173111.SAMN05444955_11648"/>
<dbReference type="AlphaFoldDB" id="A0A1H8I761"/>
<reference evidence="1 2" key="1">
    <citation type="submission" date="2016-10" db="EMBL/GenBank/DDBJ databases">
        <authorList>
            <person name="de Groot N.N."/>
        </authorList>
    </citation>
    <scope>NUCLEOTIDE SEQUENCE [LARGE SCALE GENOMIC DNA]</scope>
    <source>
        <strain evidence="1 2">DSM 46701</strain>
    </source>
</reference>
<dbReference type="Pfam" id="PF10955">
    <property type="entry name" value="Fin"/>
    <property type="match status" value="1"/>
</dbReference>
<keyword evidence="2" id="KW-1185">Reference proteome</keyword>